<sequence length="258" mass="29129">MRIQFQSDLHLEFMPSPSNYELPQVGADVIVIAGDIGVKSDPTYIDWVLESTAGTPTVVIAGNHEPYLSSRQSSLHVWRQATANTHVHFLEKDQVEFQGVRFLGTTLFTDYNLRGNRHSAMAAAATDLSDHRLVQYEDHLFTPDDALFEHRLARQFLEGALHQPYPGRTVVVTHHAPSPRCWGSGVPARLARPERLAPAYVSNLESMMEHHDIQLWFHGHLHHSVDVVLHGTRVLSNPRGYWPDALNPAFEPGKWVEI</sequence>
<dbReference type="PANTHER" id="PTHR37844">
    <property type="entry name" value="SER/THR PROTEIN PHOSPHATASE SUPERFAMILY (AFU_ORTHOLOGUE AFUA_1G14840)"/>
    <property type="match status" value="1"/>
</dbReference>
<dbReference type="InterPro" id="IPR029052">
    <property type="entry name" value="Metallo-depent_PP-like"/>
</dbReference>
<proteinExistence type="predicted"/>
<dbReference type="EMBL" id="CP101509">
    <property type="protein sequence ID" value="UTV30296.1"/>
    <property type="molecule type" value="Genomic_DNA"/>
</dbReference>
<feature type="domain" description="Calcineurin-like phosphoesterase" evidence="1">
    <location>
        <begin position="22"/>
        <end position="223"/>
    </location>
</feature>
<dbReference type="Proteomes" id="UP001057998">
    <property type="component" value="Chromosome 2"/>
</dbReference>
<evidence type="ECO:0000313" key="3">
    <source>
        <dbReference type="Proteomes" id="UP001057998"/>
    </source>
</evidence>
<reference evidence="2" key="1">
    <citation type="submission" date="2022-07" db="EMBL/GenBank/DDBJ databases">
        <title>Genome sequencing of Photobacterium atrarenae GJH2-4.</title>
        <authorList>
            <person name="Park S.-J."/>
        </authorList>
    </citation>
    <scope>NUCLEOTIDE SEQUENCE</scope>
    <source>
        <strain evidence="2">GJH2-4</strain>
    </source>
</reference>
<dbReference type="SUPFAM" id="SSF56300">
    <property type="entry name" value="Metallo-dependent phosphatases"/>
    <property type="match status" value="1"/>
</dbReference>
<protein>
    <submittedName>
        <fullName evidence="2">Metallophosphoesterase</fullName>
    </submittedName>
</protein>
<dbReference type="Gene3D" id="3.60.21.10">
    <property type="match status" value="1"/>
</dbReference>
<dbReference type="RefSeq" id="WP_255391642.1">
    <property type="nucleotide sequence ID" value="NZ_CP101509.1"/>
</dbReference>
<dbReference type="PANTHER" id="PTHR37844:SF2">
    <property type="entry name" value="SER_THR PROTEIN PHOSPHATASE SUPERFAMILY (AFU_ORTHOLOGUE AFUA_1G14840)"/>
    <property type="match status" value="1"/>
</dbReference>
<gene>
    <name evidence="2" type="ORF">NNL38_17105</name>
</gene>
<dbReference type="InterPro" id="IPR004843">
    <property type="entry name" value="Calcineurin-like_PHP"/>
</dbReference>
<keyword evidence="3" id="KW-1185">Reference proteome</keyword>
<evidence type="ECO:0000259" key="1">
    <source>
        <dbReference type="Pfam" id="PF00149"/>
    </source>
</evidence>
<accession>A0ABY5GNF2</accession>
<evidence type="ECO:0000313" key="2">
    <source>
        <dbReference type="EMBL" id="UTV30296.1"/>
    </source>
</evidence>
<dbReference type="Pfam" id="PF00149">
    <property type="entry name" value="Metallophos"/>
    <property type="match status" value="1"/>
</dbReference>
<name>A0ABY5GNF2_9GAMM</name>
<organism evidence="2 3">
    <name type="scientific">Photobacterium atrarenae</name>
    <dbReference type="NCBI Taxonomy" id="865757"/>
    <lineage>
        <taxon>Bacteria</taxon>
        <taxon>Pseudomonadati</taxon>
        <taxon>Pseudomonadota</taxon>
        <taxon>Gammaproteobacteria</taxon>
        <taxon>Vibrionales</taxon>
        <taxon>Vibrionaceae</taxon>
        <taxon>Photobacterium</taxon>
    </lineage>
</organism>